<sequence length="98" mass="10807">MDCCYLPKIKRHIRTEENGSGVDLTGDTEKCDPSVTGHILKQRHQGPVYSPEVLSQFRREILRTDPPGASTTSESSGPQSLLRPEDLTLGLSRSSEVL</sequence>
<name>A0AAW0PIK6_9GOBI</name>
<dbReference type="AlphaFoldDB" id="A0AAW0PIK6"/>
<feature type="compositionally biased region" description="Polar residues" evidence="1">
    <location>
        <begin position="69"/>
        <end position="79"/>
    </location>
</feature>
<proteinExistence type="predicted"/>
<evidence type="ECO:0000256" key="1">
    <source>
        <dbReference type="SAM" id="MobiDB-lite"/>
    </source>
</evidence>
<evidence type="ECO:0000313" key="3">
    <source>
        <dbReference type="Proteomes" id="UP001460270"/>
    </source>
</evidence>
<feature type="region of interest" description="Disordered" evidence="1">
    <location>
        <begin position="63"/>
        <end position="98"/>
    </location>
</feature>
<protein>
    <submittedName>
        <fullName evidence="2">Uncharacterized protein</fullName>
    </submittedName>
</protein>
<dbReference type="EMBL" id="JBBPFD010000004">
    <property type="protein sequence ID" value="KAK7929510.1"/>
    <property type="molecule type" value="Genomic_DNA"/>
</dbReference>
<dbReference type="Proteomes" id="UP001460270">
    <property type="component" value="Unassembled WGS sequence"/>
</dbReference>
<keyword evidence="3" id="KW-1185">Reference proteome</keyword>
<evidence type="ECO:0000313" key="2">
    <source>
        <dbReference type="EMBL" id="KAK7929510.1"/>
    </source>
</evidence>
<organism evidence="2 3">
    <name type="scientific">Mugilogobius chulae</name>
    <name type="common">yellowstripe goby</name>
    <dbReference type="NCBI Taxonomy" id="88201"/>
    <lineage>
        <taxon>Eukaryota</taxon>
        <taxon>Metazoa</taxon>
        <taxon>Chordata</taxon>
        <taxon>Craniata</taxon>
        <taxon>Vertebrata</taxon>
        <taxon>Euteleostomi</taxon>
        <taxon>Actinopterygii</taxon>
        <taxon>Neopterygii</taxon>
        <taxon>Teleostei</taxon>
        <taxon>Neoteleostei</taxon>
        <taxon>Acanthomorphata</taxon>
        <taxon>Gobiaria</taxon>
        <taxon>Gobiiformes</taxon>
        <taxon>Gobioidei</taxon>
        <taxon>Gobiidae</taxon>
        <taxon>Gobionellinae</taxon>
        <taxon>Mugilogobius</taxon>
    </lineage>
</organism>
<accession>A0AAW0PIK6</accession>
<reference evidence="3" key="1">
    <citation type="submission" date="2024-04" db="EMBL/GenBank/DDBJ databases">
        <title>Salinicola lusitanus LLJ914,a marine bacterium isolated from the Okinawa Trough.</title>
        <authorList>
            <person name="Li J."/>
        </authorList>
    </citation>
    <scope>NUCLEOTIDE SEQUENCE [LARGE SCALE GENOMIC DNA]</scope>
</reference>
<comment type="caution">
    <text evidence="2">The sequence shown here is derived from an EMBL/GenBank/DDBJ whole genome shotgun (WGS) entry which is preliminary data.</text>
</comment>
<gene>
    <name evidence="2" type="ORF">WMY93_005905</name>
</gene>